<keyword evidence="1" id="KW-1133">Transmembrane helix</keyword>
<dbReference type="KEGG" id="bhp:BHAMNSH16_11070"/>
<keyword evidence="1" id="KW-0812">Transmembrane</keyword>
<name>A0AAC9TVP2_9SPIR</name>
<feature type="transmembrane region" description="Helical" evidence="1">
    <location>
        <begin position="6"/>
        <end position="27"/>
    </location>
</feature>
<keyword evidence="1" id="KW-0472">Membrane</keyword>
<keyword evidence="3" id="KW-1185">Reference proteome</keyword>
<dbReference type="EMBL" id="CP019914">
    <property type="protein sequence ID" value="ASJ22144.1"/>
    <property type="molecule type" value="Genomic_DNA"/>
</dbReference>
<dbReference type="Proteomes" id="UP000264880">
    <property type="component" value="Chromosome"/>
</dbReference>
<evidence type="ECO:0000256" key="1">
    <source>
        <dbReference type="SAM" id="Phobius"/>
    </source>
</evidence>
<accession>A0AAC9TVP2</accession>
<organism evidence="2 3">
    <name type="scientific">Brachyspira hampsonii</name>
    <dbReference type="NCBI Taxonomy" id="1287055"/>
    <lineage>
        <taxon>Bacteria</taxon>
        <taxon>Pseudomonadati</taxon>
        <taxon>Spirochaetota</taxon>
        <taxon>Spirochaetia</taxon>
        <taxon>Brachyspirales</taxon>
        <taxon>Brachyspiraceae</taxon>
        <taxon>Brachyspira</taxon>
    </lineage>
</organism>
<protein>
    <submittedName>
        <fullName evidence="2">Uncharacterized protein</fullName>
    </submittedName>
</protein>
<sequence>MKNNIMYFIILLVISCLISIFVSHIFISNREKIEPISISINISDTNANLIEESFITKTIEENINKLYDRSISSLNTSIVLFSTCLGIFTVLFGVFYISKINEIQKEINNIKSLPEEVFKKFYKQKFKDDINNLLSDDVINRNIAIKGLSNNTEITKDDFNLLEKFLYVEINSKNNVFYYTNIWIILSILVGLDLNRTLKLIIKILENTNEPFNKISNFIQFLFIDPDNIILDKYINKIFISNDNTILVNYILSYCYLYTQISKYFDVIIANSNENTIVSLLSQINLSITKNDAELFLNLLLKNRKNIENESSILSSILSNENIDNIQKAELVLMVYYKNNENENFLYNYLIKIITNTSYINEFKNIYDSKYRNKLSLESFFQKYSSLKIKM</sequence>
<reference evidence="2 3" key="1">
    <citation type="submission" date="2017-02" db="EMBL/GenBank/DDBJ databases">
        <title>Complete genome sequence of Brachyspira hampsonii genomovar I strain NSH-16 (ATCC BAA-2463).</title>
        <authorList>
            <person name="Mirajkar N.S."/>
            <person name="Gebhart C.J."/>
        </authorList>
    </citation>
    <scope>NUCLEOTIDE SEQUENCE [LARGE SCALE GENOMIC DNA]</scope>
    <source>
        <strain evidence="2 3">NSH-16</strain>
    </source>
</reference>
<proteinExistence type="predicted"/>
<dbReference type="AlphaFoldDB" id="A0AAC9TVP2"/>
<evidence type="ECO:0000313" key="2">
    <source>
        <dbReference type="EMBL" id="ASJ22144.1"/>
    </source>
</evidence>
<evidence type="ECO:0000313" key="3">
    <source>
        <dbReference type="Proteomes" id="UP000264880"/>
    </source>
</evidence>
<gene>
    <name evidence="2" type="ORF">BHAMNSH16_11070</name>
</gene>
<feature type="transmembrane region" description="Helical" evidence="1">
    <location>
        <begin position="78"/>
        <end position="97"/>
    </location>
</feature>
<dbReference type="RefSeq" id="WP_069732206.1">
    <property type="nucleotide sequence ID" value="NZ_CP019914.1"/>
</dbReference>
<feature type="transmembrane region" description="Helical" evidence="1">
    <location>
        <begin position="176"/>
        <end position="194"/>
    </location>
</feature>
<dbReference type="PROSITE" id="PS51257">
    <property type="entry name" value="PROKAR_LIPOPROTEIN"/>
    <property type="match status" value="1"/>
</dbReference>